<dbReference type="InterPro" id="IPR027417">
    <property type="entry name" value="P-loop_NTPase"/>
</dbReference>
<evidence type="ECO:0008006" key="3">
    <source>
        <dbReference type="Google" id="ProtNLM"/>
    </source>
</evidence>
<gene>
    <name evidence="1" type="ORF">HDE68_004185</name>
</gene>
<sequence length="1445" mass="167468">MTTYPPPIRSLNNQLPLAIMPWEQFELLCLDMVVEIDNYPIAHTHVFGIRGQDQSGIDIYAGKPDVGYSTYQCKRVQVLNPADLRKIVQLFITGNWSGKSNRFVLCTTTEISSTQLLEEFEEHKNDLLNLGIEFDKWDANFINRSLKAHPRIVYNHFGEAWCKAHCGDALYEKEIGGKARKITEIMEHFGVSSITLNKIAGVFGNSRHHIVREETRLLQAWLEKPLANEKKGLAVLEGGAGLGKTIILKDLFSNLSENGIPVLAIKSDLIKAPTLSALEERLFGRTDLGIIDSVKALLIQYPQVVILIDQLDALSFTHSVSKDFIITYTQLIYQLLAVPGTRIIFSARTFDLDYDSELKAFKDEQYYKIKASTLTADQVKIVLSEISVHHPSPQLVELLRIPNHLNMFCMLDHKARHAALLINSQKKLFDALWKSIMSKCPDKRKLKDLFFAIAKKLSEHGLPIVPDNYGDNYEAELAFAKSNQIIIEDPNGLSFFHQTFYEYTFALQFVESGQDLIAFIFQEHQGIAVRPVVKMVTDYLREIDNTAYIKTFAELISRKDTRFHLKVLLISGFARIQLPTAKEYQLFKEVILTEKRNAELFFGSLKSNGWYTRFLVTDDLKNLYTEGIVNAEYQYQVNWVLAALSTHFSDNLEQSITFFKQLENSGPLTESIDWVLSSLDDWRNPALLVLFDEYIIYSKTTETINYYYLEVLKKILLHHPEFVFHRVVPVLKQELAEAEQSGSDYYLQDVLTLLYDQHPDKTFELIFVEFMEIMENTKEQVFEREYDFPFFNTLFQNNYRTHHHLDSMHTKIFEICEAHLIARVGSSWFNEFFSQHLQTPFIAFIGLFIKVLTASPDPEKAVELLKILKEKNFLMEYDSDIQEELRVMLGKNFALMSAKTQQITTEILLSIFNYKPYRLTSDWRSEEKQKPEYAGWRQFKYLKALPYEHVMVVPDLKRRVGEWQRLFNVIRAIKKWDPVSETGKQNPLTKPAFDKLSLGNWERIMFTYHPKNSDKAEHHRDFLDMVSQIEDAFEMAVSLESVRFYPFVKDMFNQQEHYSSYLKAGLRGLIKAKYDPLKIRPIYEAYISACQTVYDHANCLYLFDYFSGSGTVNQVLFDYVKQTAIDHLHIEDLRPKQVGSKENTLQIGSRAVTAVMYCFKHDAFFEEIFEFANWICLGEDDELKIALMGKFKNIWAMDRKRAFSNFQLLTTDGSNQMIIGSLSNALFIKDYYLDQMHSYFAHIMATPELITEASINIFINGYYQDQKNLQPYLEKLLRPDSLVLGRCVQVAEQYLLADKVKGLALYSRIAGYDSENMSRELSAMILRKFKLMSFETVLPFLRVYNQSVSAQRDPGYYFQYLLSQVREHPYECLELLSAFNFGEALQRRSFMEKLPIQLVLAIYTNLSAKQAGRNYLEKLMDVFDTILLSEAMRSKADTIIETMDN</sequence>
<protein>
    <recommendedName>
        <fullName evidence="3">ATPase family protein associated with various cellular activities (AAA)</fullName>
    </recommendedName>
</protein>
<proteinExistence type="predicted"/>
<reference evidence="1 2" key="1">
    <citation type="submission" date="2020-08" db="EMBL/GenBank/DDBJ databases">
        <title>Genomic Encyclopedia of Type Strains, Phase IV (KMG-V): Genome sequencing to study the core and pangenomes of soil and plant-associated prokaryotes.</title>
        <authorList>
            <person name="Whitman W."/>
        </authorList>
    </citation>
    <scope>NUCLEOTIDE SEQUENCE [LARGE SCALE GENOMIC DNA]</scope>
    <source>
        <strain evidence="1 2">S3M1</strain>
    </source>
</reference>
<dbReference type="RefSeq" id="WP_183884103.1">
    <property type="nucleotide sequence ID" value="NZ_JACHCE010000008.1"/>
</dbReference>
<organism evidence="1 2">
    <name type="scientific">Pedobacter cryoconitis</name>
    <dbReference type="NCBI Taxonomy" id="188932"/>
    <lineage>
        <taxon>Bacteria</taxon>
        <taxon>Pseudomonadati</taxon>
        <taxon>Bacteroidota</taxon>
        <taxon>Sphingobacteriia</taxon>
        <taxon>Sphingobacteriales</taxon>
        <taxon>Sphingobacteriaceae</taxon>
        <taxon>Pedobacter</taxon>
    </lineage>
</organism>
<name>A0A7W9E0N8_9SPHI</name>
<accession>A0A7W9E0N8</accession>
<evidence type="ECO:0000313" key="2">
    <source>
        <dbReference type="Proteomes" id="UP000537204"/>
    </source>
</evidence>
<dbReference type="SUPFAM" id="SSF52540">
    <property type="entry name" value="P-loop containing nucleoside triphosphate hydrolases"/>
    <property type="match status" value="1"/>
</dbReference>
<comment type="caution">
    <text evidence="1">The sequence shown here is derived from an EMBL/GenBank/DDBJ whole genome shotgun (WGS) entry which is preliminary data.</text>
</comment>
<dbReference type="EMBL" id="JACHCE010000008">
    <property type="protein sequence ID" value="MBB5638256.1"/>
    <property type="molecule type" value="Genomic_DNA"/>
</dbReference>
<evidence type="ECO:0000313" key="1">
    <source>
        <dbReference type="EMBL" id="MBB5638256.1"/>
    </source>
</evidence>
<dbReference type="Proteomes" id="UP000537204">
    <property type="component" value="Unassembled WGS sequence"/>
</dbReference>